<evidence type="ECO:0000256" key="1">
    <source>
        <dbReference type="ARBA" id="ARBA00022737"/>
    </source>
</evidence>
<dbReference type="InterPro" id="IPR050498">
    <property type="entry name" value="Ycf3"/>
</dbReference>
<dbReference type="NCBIfam" id="TIGR02521">
    <property type="entry name" value="type_IV_pilW"/>
    <property type="match status" value="1"/>
</dbReference>
<name>A0A1H6C5C6_9VIBR</name>
<feature type="repeat" description="TPR" evidence="3">
    <location>
        <begin position="41"/>
        <end position="74"/>
    </location>
</feature>
<dbReference type="SUPFAM" id="SSF48452">
    <property type="entry name" value="TPR-like"/>
    <property type="match status" value="1"/>
</dbReference>
<evidence type="ECO:0000256" key="2">
    <source>
        <dbReference type="ARBA" id="ARBA00022803"/>
    </source>
</evidence>
<gene>
    <name evidence="4" type="ORF">SAMN04488244_13132</name>
</gene>
<dbReference type="PANTHER" id="PTHR44858:SF1">
    <property type="entry name" value="UDP-N-ACETYLGLUCOSAMINE--PEPTIDE N-ACETYLGLUCOSAMINYLTRANSFERASE SPINDLY-RELATED"/>
    <property type="match status" value="1"/>
</dbReference>
<dbReference type="PROSITE" id="PS50005">
    <property type="entry name" value="TPR"/>
    <property type="match status" value="3"/>
</dbReference>
<dbReference type="InterPro" id="IPR019734">
    <property type="entry name" value="TPR_rpt"/>
</dbReference>
<organism evidence="4 5">
    <name type="scientific">Vibrio hangzhouensis</name>
    <dbReference type="NCBI Taxonomy" id="462991"/>
    <lineage>
        <taxon>Bacteria</taxon>
        <taxon>Pseudomonadati</taxon>
        <taxon>Pseudomonadota</taxon>
        <taxon>Gammaproteobacteria</taxon>
        <taxon>Vibrionales</taxon>
        <taxon>Vibrionaceae</taxon>
        <taxon>Vibrio</taxon>
    </lineage>
</organism>
<accession>A0A1H6C5C6</accession>
<dbReference type="RefSeq" id="WP_244183160.1">
    <property type="nucleotide sequence ID" value="NZ_FNVG01000031.1"/>
</dbReference>
<dbReference type="Pfam" id="PF13432">
    <property type="entry name" value="TPR_16"/>
    <property type="match status" value="1"/>
</dbReference>
<feature type="repeat" description="TPR" evidence="3">
    <location>
        <begin position="145"/>
        <end position="178"/>
    </location>
</feature>
<sequence length="246" mass="27781">MPNNFKLFCQTLTLALSILNYGCVTVDAEAEAESVDPVSAAESRIALGIAYMERGHYLRARQDFEKALELAPDYYRTHLSMAHFHQVVGELDLAEDTYNKALKRYPNNGNVYHNYGTFLCKQNRYDLADQQFHLAIRQPSYFNIADSYENAGLCALKASQNSKAKDYLEKALAHDPFKPNATIQLAALEMGAGNYTSARVRLLTFHQRYGYQKPSLKLLIAIEQQSGNVVMASHYQQQLNLLEASK</sequence>
<protein>
    <submittedName>
        <fullName evidence="4">Type IV pilus assembly protein PilF</fullName>
    </submittedName>
</protein>
<keyword evidence="2 3" id="KW-0802">TPR repeat</keyword>
<feature type="repeat" description="TPR" evidence="3">
    <location>
        <begin position="75"/>
        <end position="108"/>
    </location>
</feature>
<keyword evidence="5" id="KW-1185">Reference proteome</keyword>
<dbReference type="EMBL" id="FNVG01000031">
    <property type="protein sequence ID" value="SEG68132.1"/>
    <property type="molecule type" value="Genomic_DNA"/>
</dbReference>
<dbReference type="AlphaFoldDB" id="A0A1H6C5C6"/>
<dbReference type="Gene3D" id="1.25.40.10">
    <property type="entry name" value="Tetratricopeptide repeat domain"/>
    <property type="match status" value="1"/>
</dbReference>
<dbReference type="InterPro" id="IPR013360">
    <property type="entry name" value="Pilus_4_PilW"/>
</dbReference>
<proteinExistence type="predicted"/>
<dbReference type="PANTHER" id="PTHR44858">
    <property type="entry name" value="TETRATRICOPEPTIDE REPEAT PROTEIN 6"/>
    <property type="match status" value="1"/>
</dbReference>
<evidence type="ECO:0000313" key="4">
    <source>
        <dbReference type="EMBL" id="SEG68132.1"/>
    </source>
</evidence>
<dbReference type="InterPro" id="IPR011990">
    <property type="entry name" value="TPR-like_helical_dom_sf"/>
</dbReference>
<dbReference type="Proteomes" id="UP000236721">
    <property type="component" value="Unassembled WGS sequence"/>
</dbReference>
<reference evidence="5" key="1">
    <citation type="submission" date="2016-10" db="EMBL/GenBank/DDBJ databases">
        <authorList>
            <person name="Varghese N."/>
            <person name="Submissions S."/>
        </authorList>
    </citation>
    <scope>NUCLEOTIDE SEQUENCE [LARGE SCALE GENOMIC DNA]</scope>
    <source>
        <strain evidence="5">CGMCC 1.7062</strain>
    </source>
</reference>
<dbReference type="SMART" id="SM00028">
    <property type="entry name" value="TPR"/>
    <property type="match status" value="4"/>
</dbReference>
<keyword evidence="1" id="KW-0677">Repeat</keyword>
<evidence type="ECO:0000313" key="5">
    <source>
        <dbReference type="Proteomes" id="UP000236721"/>
    </source>
</evidence>
<evidence type="ECO:0000256" key="3">
    <source>
        <dbReference type="PROSITE-ProRule" id="PRU00339"/>
    </source>
</evidence>
<dbReference type="PROSITE" id="PS50293">
    <property type="entry name" value="TPR_REGION"/>
    <property type="match status" value="1"/>
</dbReference>